<keyword evidence="6" id="KW-0119">Carbohydrate metabolism</keyword>
<evidence type="ECO:0000256" key="1">
    <source>
        <dbReference type="ARBA" id="ARBA00001462"/>
    </source>
</evidence>
<feature type="domain" description="Alpha-L-arabinofuranosidase C-terminal" evidence="9">
    <location>
        <begin position="295"/>
        <end position="534"/>
    </location>
</feature>
<dbReference type="EC" id="3.2.1.55" evidence="4"/>
<feature type="region of interest" description="Disordered" evidence="8">
    <location>
        <begin position="305"/>
        <end position="331"/>
    </location>
</feature>
<dbReference type="InterPro" id="IPR013780">
    <property type="entry name" value="Glyco_hydro_b"/>
</dbReference>
<accession>A0A6G4TTG8</accession>
<dbReference type="GO" id="GO:0046556">
    <property type="term" value="F:alpha-L-arabinofuranosidase activity"/>
    <property type="evidence" value="ECO:0007669"/>
    <property type="project" value="UniProtKB-EC"/>
</dbReference>
<evidence type="ECO:0000256" key="5">
    <source>
        <dbReference type="ARBA" id="ARBA00022801"/>
    </source>
</evidence>
<dbReference type="GO" id="GO:0000272">
    <property type="term" value="P:polysaccharide catabolic process"/>
    <property type="evidence" value="ECO:0007669"/>
    <property type="project" value="TreeGrafter"/>
</dbReference>
<name>A0A6G4TTG8_9ACTN</name>
<dbReference type="SUPFAM" id="SSF51445">
    <property type="entry name" value="(Trans)glycosidases"/>
    <property type="match status" value="1"/>
</dbReference>
<dbReference type="PANTHER" id="PTHR43576:SF3">
    <property type="entry name" value="ALPHA-L-ARABINOFURANOSIDASE C"/>
    <property type="match status" value="1"/>
</dbReference>
<evidence type="ECO:0000313" key="10">
    <source>
        <dbReference type="EMBL" id="NGN62756.1"/>
    </source>
</evidence>
<dbReference type="PANTHER" id="PTHR43576">
    <property type="entry name" value="ALPHA-L-ARABINOFURANOSIDASE C-RELATED"/>
    <property type="match status" value="1"/>
</dbReference>
<dbReference type="SMART" id="SM00813">
    <property type="entry name" value="Alpha-L-AF_C"/>
    <property type="match status" value="1"/>
</dbReference>
<gene>
    <name evidence="10" type="ORF">G5C51_02415</name>
</gene>
<comment type="subunit">
    <text evidence="3">Homohexamer; trimer of dimers.</text>
</comment>
<dbReference type="Proteomes" id="UP000481583">
    <property type="component" value="Unassembled WGS sequence"/>
</dbReference>
<dbReference type="AlphaFoldDB" id="A0A6G4TTG8"/>
<dbReference type="Pfam" id="PF22848">
    <property type="entry name" value="ASD1_dom"/>
    <property type="match status" value="1"/>
</dbReference>
<dbReference type="EMBL" id="JAAKZV010000004">
    <property type="protein sequence ID" value="NGN62756.1"/>
    <property type="molecule type" value="Genomic_DNA"/>
</dbReference>
<evidence type="ECO:0000256" key="7">
    <source>
        <dbReference type="ARBA" id="ARBA00023295"/>
    </source>
</evidence>
<comment type="similarity">
    <text evidence="2">Belongs to the glycosyl hydrolase 51 family.</text>
</comment>
<protein>
    <recommendedName>
        <fullName evidence="4">non-reducing end alpha-L-arabinofuranosidase</fullName>
        <ecNumber evidence="4">3.2.1.55</ecNumber>
    </recommendedName>
</protein>
<proteinExistence type="inferred from homology"/>
<evidence type="ECO:0000256" key="3">
    <source>
        <dbReference type="ARBA" id="ARBA00011165"/>
    </source>
</evidence>
<dbReference type="InterPro" id="IPR010720">
    <property type="entry name" value="Alpha-L-AF_C"/>
</dbReference>
<organism evidence="10 11">
    <name type="scientific">Streptomyces coryli</name>
    <dbReference type="NCBI Taxonomy" id="1128680"/>
    <lineage>
        <taxon>Bacteria</taxon>
        <taxon>Bacillati</taxon>
        <taxon>Actinomycetota</taxon>
        <taxon>Actinomycetes</taxon>
        <taxon>Kitasatosporales</taxon>
        <taxon>Streptomycetaceae</taxon>
        <taxon>Streptomyces</taxon>
    </lineage>
</organism>
<evidence type="ECO:0000256" key="8">
    <source>
        <dbReference type="SAM" id="MobiDB-lite"/>
    </source>
</evidence>
<dbReference type="SUPFAM" id="SSF51011">
    <property type="entry name" value="Glycosyl hydrolase domain"/>
    <property type="match status" value="1"/>
</dbReference>
<dbReference type="InterPro" id="IPR055235">
    <property type="entry name" value="ASD1_cat"/>
</dbReference>
<dbReference type="GO" id="GO:0046373">
    <property type="term" value="P:L-arabinose metabolic process"/>
    <property type="evidence" value="ECO:0007669"/>
    <property type="project" value="InterPro"/>
</dbReference>
<keyword evidence="5" id="KW-0378">Hydrolase</keyword>
<keyword evidence="7" id="KW-0326">Glycosidase</keyword>
<comment type="catalytic activity">
    <reaction evidence="1">
        <text>Hydrolysis of terminal non-reducing alpha-L-arabinofuranoside residues in alpha-L-arabinosides.</text>
        <dbReference type="EC" id="3.2.1.55"/>
    </reaction>
</comment>
<evidence type="ECO:0000313" key="11">
    <source>
        <dbReference type="Proteomes" id="UP000481583"/>
    </source>
</evidence>
<reference evidence="10 11" key="1">
    <citation type="submission" date="2020-02" db="EMBL/GenBank/DDBJ databases">
        <title>Whole-genome analyses of novel actinobacteria.</title>
        <authorList>
            <person name="Sahin N."/>
        </authorList>
    </citation>
    <scope>NUCLEOTIDE SEQUENCE [LARGE SCALE GENOMIC DNA]</scope>
    <source>
        <strain evidence="10 11">A7024</strain>
    </source>
</reference>
<dbReference type="Gene3D" id="3.20.20.80">
    <property type="entry name" value="Glycosidases"/>
    <property type="match status" value="1"/>
</dbReference>
<evidence type="ECO:0000256" key="6">
    <source>
        <dbReference type="ARBA" id="ARBA00023277"/>
    </source>
</evidence>
<comment type="caution">
    <text evidence="10">The sequence shown here is derived from an EMBL/GenBank/DDBJ whole genome shotgun (WGS) entry which is preliminary data.</text>
</comment>
<evidence type="ECO:0000256" key="2">
    <source>
        <dbReference type="ARBA" id="ARBA00007186"/>
    </source>
</evidence>
<sequence>MIEVDTRHPAGRIERDIYGHFLESAFFGNIEGGVFDDGSPLSDGGPGVRAGFRQDVLALCRELGIPNVRWPGGNFTSPYHWEDGIGDRDARPRRLELAWGSEESNRFGTDEFLAWCADVGAEPFLVHGCRSVDDAVRWVEYTNYAGDTAYTRRRKDNGHPDPYRVRYWGVGNEPYGPWQMGHRPAAEYAAAAREHARFMRLVDPEIKLVACGSPWQQEEWTRPVLQQTGRLIDYLSLHLYGAATHSYTGRHGDDDYEAVVAQPVYFEQRIEEYAHLVAELSAEAGLERPPALALDEWNIRHLEPAEWPEPCPGPDGGTGVRELPEGAPADGARGLRVNRYSPRTLADALFYAGVFHTLHRSSALPAPVTMANTVNLVNANGLIVARPNGAVKSASYHVWDLYQNHTGPVALPTTVEGPARTAAVRQGDNRGPGGDFATRLGVVPHLDASAMLSADGRRLHVAVVNRHRDAAVSARVVRDGDPGGLPAVAEVRDLGVEVDDMLAANSLSDPDRVAVRHRRAVETPGGCYAFPAHSVTVLAFDLD</sequence>
<evidence type="ECO:0000256" key="4">
    <source>
        <dbReference type="ARBA" id="ARBA00012670"/>
    </source>
</evidence>
<evidence type="ECO:0000259" key="9">
    <source>
        <dbReference type="SMART" id="SM00813"/>
    </source>
</evidence>
<keyword evidence="11" id="KW-1185">Reference proteome</keyword>
<dbReference type="Pfam" id="PF06964">
    <property type="entry name" value="Alpha-L-AF_C"/>
    <property type="match status" value="1"/>
</dbReference>
<dbReference type="Gene3D" id="2.60.40.1180">
    <property type="entry name" value="Golgi alpha-mannosidase II"/>
    <property type="match status" value="1"/>
</dbReference>
<dbReference type="InterPro" id="IPR017853">
    <property type="entry name" value="GH"/>
</dbReference>